<accession>A0A838AD96</accession>
<dbReference type="RefSeq" id="WP_180894188.1">
    <property type="nucleotide sequence ID" value="NZ_JACCKD010000006.1"/>
</dbReference>
<evidence type="ECO:0000259" key="1">
    <source>
        <dbReference type="Pfam" id="PF13302"/>
    </source>
</evidence>
<evidence type="ECO:0000313" key="3">
    <source>
        <dbReference type="Proteomes" id="UP000582974"/>
    </source>
</evidence>
<keyword evidence="3" id="KW-1185">Reference proteome</keyword>
<dbReference type="AlphaFoldDB" id="A0A838AD96"/>
<feature type="domain" description="N-acetyltransferase" evidence="1">
    <location>
        <begin position="23"/>
        <end position="83"/>
    </location>
</feature>
<dbReference type="SUPFAM" id="SSF55729">
    <property type="entry name" value="Acyl-CoA N-acyltransferases (Nat)"/>
    <property type="match status" value="1"/>
</dbReference>
<protein>
    <submittedName>
        <fullName evidence="2">GNAT family N-acetyltransferase</fullName>
    </submittedName>
</protein>
<sequence length="131" mass="14606">MEHIATAEIAGTLDTHTRQDHLARDQANIAYGLYPQWRGRGLATRAVLLACHYLSTRTATRQAVLRIHPHNTASIALAHRAGLSYTHRVHADDGPLYWYIRALGEPPTGLRPTGSRRPDADGLHLWWCGRG</sequence>
<organism evidence="2 3">
    <name type="scientific">Haloechinothrix aidingensis</name>
    <dbReference type="NCBI Taxonomy" id="2752311"/>
    <lineage>
        <taxon>Bacteria</taxon>
        <taxon>Bacillati</taxon>
        <taxon>Actinomycetota</taxon>
        <taxon>Actinomycetes</taxon>
        <taxon>Pseudonocardiales</taxon>
        <taxon>Pseudonocardiaceae</taxon>
        <taxon>Haloechinothrix</taxon>
    </lineage>
</organism>
<dbReference type="Proteomes" id="UP000582974">
    <property type="component" value="Unassembled WGS sequence"/>
</dbReference>
<keyword evidence="2" id="KW-0808">Transferase</keyword>
<dbReference type="Pfam" id="PF13302">
    <property type="entry name" value="Acetyltransf_3"/>
    <property type="match status" value="1"/>
</dbReference>
<dbReference type="InterPro" id="IPR016181">
    <property type="entry name" value="Acyl_CoA_acyltransferase"/>
</dbReference>
<proteinExistence type="predicted"/>
<dbReference type="GO" id="GO:0016747">
    <property type="term" value="F:acyltransferase activity, transferring groups other than amino-acyl groups"/>
    <property type="evidence" value="ECO:0007669"/>
    <property type="project" value="InterPro"/>
</dbReference>
<dbReference type="InterPro" id="IPR000182">
    <property type="entry name" value="GNAT_dom"/>
</dbReference>
<gene>
    <name evidence="2" type="ORF">H0B56_17020</name>
</gene>
<dbReference type="EMBL" id="JACCKD010000006">
    <property type="protein sequence ID" value="MBA0127254.1"/>
    <property type="molecule type" value="Genomic_DNA"/>
</dbReference>
<reference evidence="2 3" key="1">
    <citation type="submission" date="2020-07" db="EMBL/GenBank/DDBJ databases">
        <title>Genome of Haloechinothrix sp.</title>
        <authorList>
            <person name="Tang S.-K."/>
            <person name="Yang L."/>
            <person name="Zhu W.-Y."/>
        </authorList>
    </citation>
    <scope>NUCLEOTIDE SEQUENCE [LARGE SCALE GENOMIC DNA]</scope>
    <source>
        <strain evidence="2 3">YIM 98757</strain>
    </source>
</reference>
<evidence type="ECO:0000313" key="2">
    <source>
        <dbReference type="EMBL" id="MBA0127254.1"/>
    </source>
</evidence>
<comment type="caution">
    <text evidence="2">The sequence shown here is derived from an EMBL/GenBank/DDBJ whole genome shotgun (WGS) entry which is preliminary data.</text>
</comment>
<name>A0A838AD96_9PSEU</name>
<dbReference type="Gene3D" id="3.40.630.30">
    <property type="match status" value="1"/>
</dbReference>